<sequence length="235" mass="25264">MDDSLSVRTAMKDTLPTVFGYIGIGISFGIVAASAGMSVLMATLMSLIVYAGSAQFILVSLLAIGTPIVSIALSVFLVNSRMILMSMTTANFFKKNSIFENILIGSLITDESFALSMNKLNFTNGKLGFKWFNTVNVMAYLVWAASTMVGAMLGKIISNPEKLGLDFALVAMFIGLLYLQLISDKTISLKVQLIVVLAMLPLVYFGLIFISSDLLILVVTLIGCGLGVILKNAFN</sequence>
<evidence type="ECO:0000313" key="10">
    <source>
        <dbReference type="Proteomes" id="UP000061546"/>
    </source>
</evidence>
<comment type="subcellular location">
    <subcellularLocation>
        <location evidence="1">Cell membrane</location>
        <topology evidence="1">Multi-pass membrane protein</topology>
    </subcellularLocation>
</comment>
<accession>A0A0K2LBN9</accession>
<protein>
    <submittedName>
        <fullName evidence="9">Azaleucine resistance protein AzlC</fullName>
    </submittedName>
</protein>
<evidence type="ECO:0000313" key="9">
    <source>
        <dbReference type="EMBL" id="ALB28593.1"/>
    </source>
</evidence>
<name>A0A0K2LBN9_9LACO</name>
<dbReference type="RefSeq" id="WP_041500728.1">
    <property type="nucleotide sequence ID" value="NZ_BJDV01000012.1"/>
</dbReference>
<feature type="transmembrane region" description="Helical" evidence="8">
    <location>
        <begin position="187"/>
        <end position="207"/>
    </location>
</feature>
<reference evidence="9 10" key="1">
    <citation type="submission" date="2015-08" db="EMBL/GenBank/DDBJ databases">
        <title>Genomic sequence of Lactobacillus heilongjiangensis DSM 28069, isolated from Chinese traditional pickle.</title>
        <authorList>
            <person name="Jiang X."/>
            <person name="Zheng B."/>
            <person name="Cheng H."/>
        </authorList>
    </citation>
    <scope>NUCLEOTIDE SEQUENCE [LARGE SCALE GENOMIC DNA]</scope>
    <source>
        <strain evidence="9 10">DSM 28069</strain>
    </source>
</reference>
<keyword evidence="10" id="KW-1185">Reference proteome</keyword>
<gene>
    <name evidence="9" type="ORF">JP39_04035</name>
</gene>
<comment type="similarity">
    <text evidence="2">Belongs to the AzlC family.</text>
</comment>
<keyword evidence="7 8" id="KW-0472">Membrane</keyword>
<feature type="transmembrane region" description="Helical" evidence="8">
    <location>
        <begin position="137"/>
        <end position="156"/>
    </location>
</feature>
<evidence type="ECO:0000256" key="3">
    <source>
        <dbReference type="ARBA" id="ARBA00022448"/>
    </source>
</evidence>
<evidence type="ECO:0000256" key="5">
    <source>
        <dbReference type="ARBA" id="ARBA00022692"/>
    </source>
</evidence>
<dbReference type="PANTHER" id="PTHR34979:SF1">
    <property type="entry name" value="INNER MEMBRANE PROTEIN YGAZ"/>
    <property type="match status" value="1"/>
</dbReference>
<feature type="transmembrane region" description="Helical" evidence="8">
    <location>
        <begin position="56"/>
        <end position="78"/>
    </location>
</feature>
<dbReference type="EMBL" id="CP012559">
    <property type="protein sequence ID" value="ALB28593.1"/>
    <property type="molecule type" value="Genomic_DNA"/>
</dbReference>
<feature type="transmembrane region" description="Helical" evidence="8">
    <location>
        <begin position="163"/>
        <end position="181"/>
    </location>
</feature>
<dbReference type="KEGG" id="lhi:JP39_04035"/>
<evidence type="ECO:0000256" key="4">
    <source>
        <dbReference type="ARBA" id="ARBA00022475"/>
    </source>
</evidence>
<feature type="transmembrane region" description="Helical" evidence="8">
    <location>
        <begin position="21"/>
        <end position="50"/>
    </location>
</feature>
<dbReference type="GO" id="GO:1903785">
    <property type="term" value="P:L-valine transmembrane transport"/>
    <property type="evidence" value="ECO:0007669"/>
    <property type="project" value="TreeGrafter"/>
</dbReference>
<dbReference type="InterPro" id="IPR011606">
    <property type="entry name" value="Brnchd-chn_aa_trnsp_permease"/>
</dbReference>
<evidence type="ECO:0000256" key="2">
    <source>
        <dbReference type="ARBA" id="ARBA00010735"/>
    </source>
</evidence>
<feature type="transmembrane region" description="Helical" evidence="8">
    <location>
        <begin position="214"/>
        <end position="234"/>
    </location>
</feature>
<keyword evidence="3" id="KW-0813">Transport</keyword>
<evidence type="ECO:0000256" key="6">
    <source>
        <dbReference type="ARBA" id="ARBA00022989"/>
    </source>
</evidence>
<keyword evidence="4" id="KW-1003">Cell membrane</keyword>
<dbReference type="Pfam" id="PF03591">
    <property type="entry name" value="AzlC"/>
    <property type="match status" value="1"/>
</dbReference>
<evidence type="ECO:0000256" key="7">
    <source>
        <dbReference type="ARBA" id="ARBA00023136"/>
    </source>
</evidence>
<dbReference type="Proteomes" id="UP000061546">
    <property type="component" value="Chromosome"/>
</dbReference>
<evidence type="ECO:0000256" key="1">
    <source>
        <dbReference type="ARBA" id="ARBA00004651"/>
    </source>
</evidence>
<dbReference type="STRING" id="1074467.JP39_04035"/>
<dbReference type="PANTHER" id="PTHR34979">
    <property type="entry name" value="INNER MEMBRANE PROTEIN YGAZ"/>
    <property type="match status" value="1"/>
</dbReference>
<dbReference type="GO" id="GO:0005886">
    <property type="term" value="C:plasma membrane"/>
    <property type="evidence" value="ECO:0007669"/>
    <property type="project" value="UniProtKB-SubCell"/>
</dbReference>
<dbReference type="AlphaFoldDB" id="A0A0K2LBN9"/>
<organism evidence="9 10">
    <name type="scientific">Companilactobacillus heilongjiangensis</name>
    <dbReference type="NCBI Taxonomy" id="1074467"/>
    <lineage>
        <taxon>Bacteria</taxon>
        <taxon>Bacillati</taxon>
        <taxon>Bacillota</taxon>
        <taxon>Bacilli</taxon>
        <taxon>Lactobacillales</taxon>
        <taxon>Lactobacillaceae</taxon>
        <taxon>Companilactobacillus</taxon>
    </lineage>
</organism>
<keyword evidence="6 8" id="KW-1133">Transmembrane helix</keyword>
<evidence type="ECO:0000256" key="8">
    <source>
        <dbReference type="SAM" id="Phobius"/>
    </source>
</evidence>
<proteinExistence type="inferred from homology"/>
<keyword evidence="5 8" id="KW-0812">Transmembrane</keyword>
<dbReference type="OrthoDB" id="3177005at2"/>